<evidence type="ECO:0000256" key="8">
    <source>
        <dbReference type="ARBA" id="ARBA00023170"/>
    </source>
</evidence>
<feature type="transmembrane region" description="Helical" evidence="11">
    <location>
        <begin position="259"/>
        <end position="279"/>
    </location>
</feature>
<feature type="transmembrane region" description="Helical" evidence="11">
    <location>
        <begin position="189"/>
        <end position="210"/>
    </location>
</feature>
<evidence type="ECO:0000256" key="5">
    <source>
        <dbReference type="ARBA" id="ARBA00022989"/>
    </source>
</evidence>
<evidence type="ECO:0000256" key="6">
    <source>
        <dbReference type="ARBA" id="ARBA00023040"/>
    </source>
</evidence>
<keyword evidence="5 11" id="KW-1133">Transmembrane helix</keyword>
<dbReference type="RefSeq" id="XP_050498836.1">
    <property type="nucleotide sequence ID" value="XM_050642879.1"/>
</dbReference>
<evidence type="ECO:0008006" key="16">
    <source>
        <dbReference type="Google" id="ProtNLM"/>
    </source>
</evidence>
<sequence length="443" mass="51718">MAYNSSGNSTIDGWCPHSCDIYLCWPPTPPGKNATQKCPPKEGLLKNGIAYKYCSPTGTWETRNFSNMSYTHYDNCFLSQLQDLMKMCNEFGDTTCQQIARITRCIEMVGLSFSLVSLLIALYILFSYRVLKNNRTKIHKNLFISTLLQVIFRLIQYIDQELDNHDKFLNNGYLYQIDIALLEYSKTAMFLWMFIEGLYLHNMITVTVFQEYNYIKIYCYLGWIIPALMTAGWLIAMLIEEAEWLYYYFLSYYWILEGPRYAVIIINLLFLLNIIRVLIVKLRESHTSEIEQVRKAVRAAIFLLPLMGISHILFLQFRFNEAWKFAAWSFASYFLATFQGFFVAVLYCFLNGEVQTAIKNSFYLRMSLRNNDYTPCRNFALISLAPENGTIQNGETSKWVFCCKYKRPSADETEIRSSRDNWSSNHIVEETDTSLIHVPLTKD</sequence>
<evidence type="ECO:0000256" key="11">
    <source>
        <dbReference type="SAM" id="Phobius"/>
    </source>
</evidence>
<evidence type="ECO:0000256" key="1">
    <source>
        <dbReference type="ARBA" id="ARBA00004651"/>
    </source>
</evidence>
<evidence type="ECO:0000256" key="9">
    <source>
        <dbReference type="ARBA" id="ARBA00023180"/>
    </source>
</evidence>
<keyword evidence="9" id="KW-0325">Glycoprotein</keyword>
<name>A0ABM5JLN0_DIAVI</name>
<dbReference type="RefSeq" id="XP_050498835.1">
    <property type="nucleotide sequence ID" value="XM_050642878.1"/>
</dbReference>
<evidence type="ECO:0000313" key="15">
    <source>
        <dbReference type="Proteomes" id="UP001652700"/>
    </source>
</evidence>
<feature type="domain" description="G-protein coupled receptors family 2 profile 1" evidence="12">
    <location>
        <begin position="15"/>
        <end position="80"/>
    </location>
</feature>
<dbReference type="InterPro" id="IPR050332">
    <property type="entry name" value="GPCR_2"/>
</dbReference>
<keyword evidence="10" id="KW-0807">Transducer</keyword>
<keyword evidence="6" id="KW-0297">G-protein coupled receptor</keyword>
<dbReference type="Gene3D" id="1.20.1070.10">
    <property type="entry name" value="Rhodopsin 7-helix transmembrane proteins"/>
    <property type="match status" value="1"/>
</dbReference>
<dbReference type="Proteomes" id="UP001652700">
    <property type="component" value="Unplaced"/>
</dbReference>
<evidence type="ECO:0000313" key="14">
    <source>
        <dbReference type="EnsemblMetazoa" id="XP_050498835.1"/>
    </source>
</evidence>
<keyword evidence="7 11" id="KW-0472">Membrane</keyword>
<proteinExistence type="inferred from homology"/>
<evidence type="ECO:0000256" key="4">
    <source>
        <dbReference type="ARBA" id="ARBA00022692"/>
    </source>
</evidence>
<keyword evidence="15" id="KW-1185">Reference proteome</keyword>
<feature type="domain" description="G-protein coupled receptors family 2 profile 2" evidence="13">
    <location>
        <begin position="103"/>
        <end position="351"/>
    </location>
</feature>
<reference evidence="14" key="1">
    <citation type="submission" date="2025-05" db="UniProtKB">
        <authorList>
            <consortium name="EnsemblMetazoa"/>
        </authorList>
    </citation>
    <scope>IDENTIFICATION</scope>
</reference>
<keyword evidence="8" id="KW-0675">Receptor</keyword>
<dbReference type="SMART" id="SM00008">
    <property type="entry name" value="HormR"/>
    <property type="match status" value="1"/>
</dbReference>
<dbReference type="PANTHER" id="PTHR45620:SF17">
    <property type="entry name" value="PDF RECEPTOR"/>
    <property type="match status" value="1"/>
</dbReference>
<dbReference type="InterPro" id="IPR036445">
    <property type="entry name" value="GPCR_2_extracell_dom_sf"/>
</dbReference>
<comment type="similarity">
    <text evidence="2">Belongs to the G-protein coupled receptor 2 family.</text>
</comment>
<organism evidence="14 15">
    <name type="scientific">Diabrotica virgifera virgifera</name>
    <name type="common">western corn rootworm</name>
    <dbReference type="NCBI Taxonomy" id="50390"/>
    <lineage>
        <taxon>Eukaryota</taxon>
        <taxon>Metazoa</taxon>
        <taxon>Ecdysozoa</taxon>
        <taxon>Arthropoda</taxon>
        <taxon>Hexapoda</taxon>
        <taxon>Insecta</taxon>
        <taxon>Pterygota</taxon>
        <taxon>Neoptera</taxon>
        <taxon>Endopterygota</taxon>
        <taxon>Coleoptera</taxon>
        <taxon>Polyphaga</taxon>
        <taxon>Cucujiformia</taxon>
        <taxon>Chrysomeloidea</taxon>
        <taxon>Chrysomelidae</taxon>
        <taxon>Galerucinae</taxon>
        <taxon>Diabroticina</taxon>
        <taxon>Diabroticites</taxon>
        <taxon>Diabrotica</taxon>
    </lineage>
</organism>
<dbReference type="InterPro" id="IPR017983">
    <property type="entry name" value="GPCR_2_secretin-like_CS"/>
</dbReference>
<dbReference type="GeneID" id="114327758"/>
<evidence type="ECO:0000256" key="3">
    <source>
        <dbReference type="ARBA" id="ARBA00022475"/>
    </source>
</evidence>
<dbReference type="PROSITE" id="PS50261">
    <property type="entry name" value="G_PROTEIN_RECEP_F2_4"/>
    <property type="match status" value="1"/>
</dbReference>
<dbReference type="SUPFAM" id="SSF111418">
    <property type="entry name" value="Hormone receptor domain"/>
    <property type="match status" value="1"/>
</dbReference>
<accession>A0ABM5JLN0</accession>
<keyword evidence="3" id="KW-1003">Cell membrane</keyword>
<dbReference type="InterPro" id="IPR000832">
    <property type="entry name" value="GPCR_2_secretin-like"/>
</dbReference>
<dbReference type="PROSITE" id="PS00650">
    <property type="entry name" value="G_PROTEIN_RECEP_F2_2"/>
    <property type="match status" value="1"/>
</dbReference>
<dbReference type="EnsemblMetazoa" id="XM_050642879.1">
    <property type="protein sequence ID" value="XP_050498836.1"/>
    <property type="gene ID" value="LOC114327758"/>
</dbReference>
<comment type="subcellular location">
    <subcellularLocation>
        <location evidence="1">Cell membrane</location>
        <topology evidence="1">Multi-pass membrane protein</topology>
    </subcellularLocation>
</comment>
<feature type="transmembrane region" description="Helical" evidence="11">
    <location>
        <begin position="325"/>
        <end position="350"/>
    </location>
</feature>
<feature type="transmembrane region" description="Helical" evidence="11">
    <location>
        <begin position="108"/>
        <end position="126"/>
    </location>
</feature>
<keyword evidence="4 11" id="KW-0812">Transmembrane</keyword>
<protein>
    <recommendedName>
        <fullName evidence="16">PDF receptor</fullName>
    </recommendedName>
</protein>
<dbReference type="PROSITE" id="PS50227">
    <property type="entry name" value="G_PROTEIN_RECEP_F2_3"/>
    <property type="match status" value="1"/>
</dbReference>
<feature type="transmembrane region" description="Helical" evidence="11">
    <location>
        <begin position="217"/>
        <end position="239"/>
    </location>
</feature>
<dbReference type="EnsemblMetazoa" id="XM_050642878.1">
    <property type="protein sequence ID" value="XP_050498835.1"/>
    <property type="gene ID" value="LOC114327758"/>
</dbReference>
<dbReference type="InterPro" id="IPR001879">
    <property type="entry name" value="GPCR_2_extracellular_dom"/>
</dbReference>
<feature type="transmembrane region" description="Helical" evidence="11">
    <location>
        <begin position="300"/>
        <end position="319"/>
    </location>
</feature>
<dbReference type="Pfam" id="PF02793">
    <property type="entry name" value="HRM"/>
    <property type="match status" value="1"/>
</dbReference>
<evidence type="ECO:0000256" key="7">
    <source>
        <dbReference type="ARBA" id="ARBA00023136"/>
    </source>
</evidence>
<dbReference type="InterPro" id="IPR017981">
    <property type="entry name" value="GPCR_2-like_7TM"/>
</dbReference>
<dbReference type="Gene3D" id="4.10.1240.10">
    <property type="entry name" value="GPCR, family 2, extracellular hormone receptor domain"/>
    <property type="match status" value="1"/>
</dbReference>
<evidence type="ECO:0000256" key="2">
    <source>
        <dbReference type="ARBA" id="ARBA00005314"/>
    </source>
</evidence>
<dbReference type="PANTHER" id="PTHR45620">
    <property type="entry name" value="PDF RECEPTOR-LIKE PROTEIN-RELATED"/>
    <property type="match status" value="1"/>
</dbReference>
<dbReference type="Pfam" id="PF00002">
    <property type="entry name" value="7tm_2"/>
    <property type="match status" value="1"/>
</dbReference>
<evidence type="ECO:0000259" key="13">
    <source>
        <dbReference type="PROSITE" id="PS50261"/>
    </source>
</evidence>
<evidence type="ECO:0000256" key="10">
    <source>
        <dbReference type="ARBA" id="ARBA00023224"/>
    </source>
</evidence>
<dbReference type="PRINTS" id="PR00249">
    <property type="entry name" value="GPCRSECRETIN"/>
</dbReference>
<evidence type="ECO:0000259" key="12">
    <source>
        <dbReference type="PROSITE" id="PS50227"/>
    </source>
</evidence>